<dbReference type="EMBL" id="JASCTH010000010">
    <property type="protein sequence ID" value="MDI6100321.1"/>
    <property type="molecule type" value="Genomic_DNA"/>
</dbReference>
<keyword evidence="1" id="KW-0732">Signal</keyword>
<evidence type="ECO:0000313" key="3">
    <source>
        <dbReference type="Proteomes" id="UP001241758"/>
    </source>
</evidence>
<proteinExistence type="predicted"/>
<feature type="chain" id="PRO_5046863023" description="Secreted protein" evidence="1">
    <location>
        <begin position="28"/>
        <end position="163"/>
    </location>
</feature>
<evidence type="ECO:0000256" key="1">
    <source>
        <dbReference type="SAM" id="SignalP"/>
    </source>
</evidence>
<feature type="signal peptide" evidence="1">
    <location>
        <begin position="1"/>
        <end position="27"/>
    </location>
</feature>
<reference evidence="2 3" key="1">
    <citation type="submission" date="2023-05" db="EMBL/GenBank/DDBJ databases">
        <title>Actinoplanes sp. NEAU-A12 genome sequencing.</title>
        <authorList>
            <person name="Wang Z.-S."/>
        </authorList>
    </citation>
    <scope>NUCLEOTIDE SEQUENCE [LARGE SCALE GENOMIC DNA]</scope>
    <source>
        <strain evidence="2 3">NEAU-A12</strain>
    </source>
</reference>
<protein>
    <recommendedName>
        <fullName evidence="4">Secreted protein</fullName>
    </recommendedName>
</protein>
<gene>
    <name evidence="2" type="ORF">QLQ12_17075</name>
</gene>
<dbReference type="Proteomes" id="UP001241758">
    <property type="component" value="Unassembled WGS sequence"/>
</dbReference>
<evidence type="ECO:0000313" key="2">
    <source>
        <dbReference type="EMBL" id="MDI6100321.1"/>
    </source>
</evidence>
<comment type="caution">
    <text evidence="2">The sequence shown here is derived from an EMBL/GenBank/DDBJ whole genome shotgun (WGS) entry which is preliminary data.</text>
</comment>
<dbReference type="RefSeq" id="WP_282761032.1">
    <property type="nucleotide sequence ID" value="NZ_JASCTH010000010.1"/>
</dbReference>
<accession>A0ABT6WKW3</accession>
<keyword evidence="3" id="KW-1185">Reference proteome</keyword>
<evidence type="ECO:0008006" key="4">
    <source>
        <dbReference type="Google" id="ProtNLM"/>
    </source>
</evidence>
<name>A0ABT6WKW3_9ACTN</name>
<organism evidence="2 3">
    <name type="scientific">Actinoplanes sandaracinus</name>
    <dbReference type="NCBI Taxonomy" id="3045177"/>
    <lineage>
        <taxon>Bacteria</taxon>
        <taxon>Bacillati</taxon>
        <taxon>Actinomycetota</taxon>
        <taxon>Actinomycetes</taxon>
        <taxon>Micromonosporales</taxon>
        <taxon>Micromonosporaceae</taxon>
        <taxon>Actinoplanes</taxon>
    </lineage>
</organism>
<sequence length="163" mass="17754">MRKTACLLTAAVLGMGAAAAVGSPAQADSTCSAAQEHEFDTSGFNTDLRVRLCIYHGSPTRGAYAQTSWENGGDDVEDNHRKFDLLMIHYQLQQFDGTVTAGSCDLTMRVNSSKSDQFMCDTAYRESSRRGGWSTDGYIIYNLDRDGEGDKRIDLVGSPVVAH</sequence>